<dbReference type="InterPro" id="IPR023214">
    <property type="entry name" value="HAD_sf"/>
</dbReference>
<dbReference type="InterPro" id="IPR036412">
    <property type="entry name" value="HAD-like_sf"/>
</dbReference>
<dbReference type="NCBIfam" id="TIGR01549">
    <property type="entry name" value="HAD-SF-IA-v1"/>
    <property type="match status" value="1"/>
</dbReference>
<dbReference type="NCBIfam" id="TIGR02254">
    <property type="entry name" value="YjjG_YfnB"/>
    <property type="match status" value="1"/>
</dbReference>
<organism evidence="1 2">
    <name type="scientific">Fructobacillus fructosus</name>
    <dbReference type="NCBI Taxonomy" id="1631"/>
    <lineage>
        <taxon>Bacteria</taxon>
        <taxon>Bacillati</taxon>
        <taxon>Bacillota</taxon>
        <taxon>Bacilli</taxon>
        <taxon>Lactobacillales</taxon>
        <taxon>Lactobacillaceae</taxon>
        <taxon>Fructobacillus</taxon>
    </lineage>
</organism>
<dbReference type="Proteomes" id="UP001314261">
    <property type="component" value="Unassembled WGS sequence"/>
</dbReference>
<proteinExistence type="predicted"/>
<dbReference type="Gene3D" id="3.40.50.1000">
    <property type="entry name" value="HAD superfamily/HAD-like"/>
    <property type="match status" value="1"/>
</dbReference>
<accession>A0ABM9MRE5</accession>
<sequence length="231" mass="26239">MSIKNLIFDLDDTLLDFKGGEVADIKELFATHCHLEGPALEKALATYQGINSRLWYQYEMKEIDREEIFTSRFPKTLAALGLTEQADAKQLEEDYAYLRDHNYRMLDGAKELLETLSKRYTLFAGTNGQEETQYRRLKATGLLPYFTKVYTSEGLGVAKPDASFFEKIFSAETAVQKEETIMIGDGLYSDILGGQNAQMATIWVNLKHKELPTDIHPSKQVHSLNELAEIL</sequence>
<comment type="caution">
    <text evidence="1">The sequence shown here is derived from an EMBL/GenBank/DDBJ whole genome shotgun (WGS) entry which is preliminary data.</text>
</comment>
<dbReference type="SFLD" id="SFLDS00003">
    <property type="entry name" value="Haloacid_Dehalogenase"/>
    <property type="match status" value="1"/>
</dbReference>
<dbReference type="Gene3D" id="1.10.150.240">
    <property type="entry name" value="Putative phosphatase, domain 2"/>
    <property type="match status" value="1"/>
</dbReference>
<dbReference type="PANTHER" id="PTHR47478:SF1">
    <property type="entry name" value="PYRIMIDINE 5'-NUCLEOTIDASE YJJG"/>
    <property type="match status" value="1"/>
</dbReference>
<dbReference type="SFLD" id="SFLDG01129">
    <property type="entry name" value="C1.5:_HAD__Beta-PGM__Phosphata"/>
    <property type="match status" value="1"/>
</dbReference>
<dbReference type="Pfam" id="PF13419">
    <property type="entry name" value="HAD_2"/>
    <property type="match status" value="1"/>
</dbReference>
<evidence type="ECO:0000313" key="1">
    <source>
        <dbReference type="EMBL" id="CAK1234682.1"/>
    </source>
</evidence>
<dbReference type="PANTHER" id="PTHR47478">
    <property type="match status" value="1"/>
</dbReference>
<dbReference type="InterPro" id="IPR023198">
    <property type="entry name" value="PGP-like_dom2"/>
</dbReference>
<gene>
    <name evidence="1" type="ORF">R54839_PPFHFPJH_00606</name>
</gene>
<dbReference type="InterPro" id="IPR011951">
    <property type="entry name" value="HAD-SF_hydro_IA_YjjG/PynA"/>
</dbReference>
<dbReference type="InterPro" id="IPR052550">
    <property type="entry name" value="Pyrimidine_5'-ntase_YjjG"/>
</dbReference>
<dbReference type="RefSeq" id="WP_248657055.1">
    <property type="nucleotide sequence ID" value="NZ_CAUZLN010000003.1"/>
</dbReference>
<protein>
    <submittedName>
        <fullName evidence="1">HAD superfamily (Riboflavin biosynthesis) (YigB)</fullName>
    </submittedName>
</protein>
<dbReference type="InterPro" id="IPR041492">
    <property type="entry name" value="HAD_2"/>
</dbReference>
<name>A0ABM9MRE5_9LACO</name>
<evidence type="ECO:0000313" key="2">
    <source>
        <dbReference type="Proteomes" id="UP001314261"/>
    </source>
</evidence>
<reference evidence="1 2" key="1">
    <citation type="submission" date="2023-10" db="EMBL/GenBank/DDBJ databases">
        <authorList>
            <person name="Botero Cardona J."/>
        </authorList>
    </citation>
    <scope>NUCLEOTIDE SEQUENCE [LARGE SCALE GENOMIC DNA]</scope>
    <source>
        <strain evidence="1 2">R-54839</strain>
    </source>
</reference>
<keyword evidence="2" id="KW-1185">Reference proteome</keyword>
<dbReference type="SUPFAM" id="SSF56784">
    <property type="entry name" value="HAD-like"/>
    <property type="match status" value="1"/>
</dbReference>
<dbReference type="InterPro" id="IPR006439">
    <property type="entry name" value="HAD-SF_hydro_IA"/>
</dbReference>
<dbReference type="EMBL" id="CAUZLR010000003">
    <property type="protein sequence ID" value="CAK1234682.1"/>
    <property type="molecule type" value="Genomic_DNA"/>
</dbReference>